<dbReference type="STRING" id="1850517.A8708_26550"/>
<name>A0A198AEA2_9BACL</name>
<sequence>MAGRLKFEMWRYESKPGEFNGFKSRFTDGNGKYTESWWSNPSRSIDHAHHAYIADRHRNVKSGRHSDFIKQRYKLEMSRLRDGQD</sequence>
<accession>A0A198AEA2</accession>
<proteinExistence type="predicted"/>
<dbReference type="EMBL" id="LYPB01000058">
    <property type="protein sequence ID" value="OAS19273.1"/>
    <property type="molecule type" value="Genomic_DNA"/>
</dbReference>
<organism evidence="1 2">
    <name type="scientific">Paenibacillus oryzisoli</name>
    <dbReference type="NCBI Taxonomy" id="1850517"/>
    <lineage>
        <taxon>Bacteria</taxon>
        <taxon>Bacillati</taxon>
        <taxon>Bacillota</taxon>
        <taxon>Bacilli</taxon>
        <taxon>Bacillales</taxon>
        <taxon>Paenibacillaceae</taxon>
        <taxon>Paenibacillus</taxon>
    </lineage>
</organism>
<dbReference type="AlphaFoldDB" id="A0A198AEA2"/>
<protein>
    <submittedName>
        <fullName evidence="1">Uncharacterized protein</fullName>
    </submittedName>
</protein>
<dbReference type="RefSeq" id="WP_068663671.1">
    <property type="nucleotide sequence ID" value="NZ_LYPB01000058.1"/>
</dbReference>
<evidence type="ECO:0000313" key="2">
    <source>
        <dbReference type="Proteomes" id="UP000078454"/>
    </source>
</evidence>
<dbReference type="Proteomes" id="UP000078454">
    <property type="component" value="Unassembled WGS sequence"/>
</dbReference>
<dbReference type="OrthoDB" id="2647132at2"/>
<reference evidence="1 2" key="1">
    <citation type="submission" date="2016-05" db="EMBL/GenBank/DDBJ databases">
        <title>Paenibacillus sp. 1ZS3-15 nov., isolated from the rhizosphere soil.</title>
        <authorList>
            <person name="Zhang X.X."/>
            <person name="Zhang J."/>
        </authorList>
    </citation>
    <scope>NUCLEOTIDE SEQUENCE [LARGE SCALE GENOMIC DNA]</scope>
    <source>
        <strain evidence="1 2">1ZS3-15</strain>
    </source>
</reference>
<comment type="caution">
    <text evidence="1">The sequence shown here is derived from an EMBL/GenBank/DDBJ whole genome shotgun (WGS) entry which is preliminary data.</text>
</comment>
<keyword evidence="2" id="KW-1185">Reference proteome</keyword>
<gene>
    <name evidence="1" type="ORF">A8708_26550</name>
</gene>
<evidence type="ECO:0000313" key="1">
    <source>
        <dbReference type="EMBL" id="OAS19273.1"/>
    </source>
</evidence>